<keyword evidence="6" id="KW-1185">Reference proteome</keyword>
<feature type="coiled-coil region" evidence="1">
    <location>
        <begin position="1457"/>
        <end position="1484"/>
    </location>
</feature>
<feature type="domain" description="Large polyvalent protein associated" evidence="4">
    <location>
        <begin position="44"/>
        <end position="128"/>
    </location>
</feature>
<evidence type="ECO:0000256" key="1">
    <source>
        <dbReference type="SAM" id="Coils"/>
    </source>
</evidence>
<evidence type="ECO:0000256" key="2">
    <source>
        <dbReference type="SAM" id="MobiDB-lite"/>
    </source>
</evidence>
<protein>
    <recommendedName>
        <fullName evidence="7">Large polyvalent protein associated domain-containing protein</fullName>
    </recommendedName>
</protein>
<evidence type="ECO:0008006" key="7">
    <source>
        <dbReference type="Google" id="ProtNLM"/>
    </source>
</evidence>
<proteinExistence type="predicted"/>
<dbReference type="Pfam" id="PF18834">
    <property type="entry name" value="LPD22"/>
    <property type="match status" value="1"/>
</dbReference>
<comment type="caution">
    <text evidence="5">The sequence shown here is derived from an EMBL/GenBank/DDBJ whole genome shotgun (WGS) entry which is preliminary data.</text>
</comment>
<dbReference type="InterPro" id="IPR040738">
    <property type="entry name" value="LPD22"/>
</dbReference>
<keyword evidence="1" id="KW-0175">Coiled coil</keyword>
<name>A0A7W6G728_9SPHN</name>
<evidence type="ECO:0000259" key="3">
    <source>
        <dbReference type="Pfam" id="PF18798"/>
    </source>
</evidence>
<dbReference type="Proteomes" id="UP000548867">
    <property type="component" value="Unassembled WGS sequence"/>
</dbReference>
<dbReference type="RefSeq" id="WP_183626636.1">
    <property type="nucleotide sequence ID" value="NZ_JACIDX010000010.1"/>
</dbReference>
<dbReference type="EMBL" id="JACIDX010000010">
    <property type="protein sequence ID" value="MBB3955931.1"/>
    <property type="molecule type" value="Genomic_DNA"/>
</dbReference>
<evidence type="ECO:0000313" key="6">
    <source>
        <dbReference type="Proteomes" id="UP000548867"/>
    </source>
</evidence>
<evidence type="ECO:0000313" key="5">
    <source>
        <dbReference type="EMBL" id="MBB3955931.1"/>
    </source>
</evidence>
<organism evidence="5 6">
    <name type="scientific">Novosphingobium sediminicola</name>
    <dbReference type="NCBI Taxonomy" id="563162"/>
    <lineage>
        <taxon>Bacteria</taxon>
        <taxon>Pseudomonadati</taxon>
        <taxon>Pseudomonadota</taxon>
        <taxon>Alphaproteobacteria</taxon>
        <taxon>Sphingomonadales</taxon>
        <taxon>Sphingomonadaceae</taxon>
        <taxon>Novosphingobium</taxon>
    </lineage>
</organism>
<sequence>MPDQIIPFQPWKQTQPAAAQQDKDPLIAAMERERDERIRSNLMMAQNPEQVAQASALARQMGVSPAEIDGLLPEAAQAQKAKALVQVAQDHPDIGAHLANNPRTAAVAQGDHASLGILGEAWRVLKDTYNPILAFGAGLDAFDRADVGSATTGAATPVMAGVAALMGDAGARAALPSPRRAGMALASGLPTIGRWATSPVAWAADIAGVSPEKNGFRMADKYLADTAKDWMPKGGSWVEQQILGGISNTPGTIASLMGGVSARALGATQAEAAILSVLPPSIQQGGESYFKAREQGVGRAGATLYGVLDAAAEAGGEYLANKAFIKSSDAGESILKRWVKSQIPDLLGEEATTVAENTTAWLFLPENRDKTIGDLAQAMPESLAATAIQTLVGGGLSHLTIAGFEKALDTAANNRRRAAVQAVGPDALRAIQAMPEIAAIDAFGRAAEQSSTRKLDPEAYQELMRSVGENSGVTHVFVPGEAAQAYMQSESYDQYTDPLRRFAADVAEAVQTGGDLVLPVEFAFGALPGTSAWGALKDDMRLAPGGMSAREAAEFGESIGKKLDDVLAKVDESNAQQDGARQQIVERVRKMLTDAGYTPDIANVHAELFATREAVRAARLGQELTGLEFDTRIEQVLPPALAAARQTDATDMVINAMRKGKPATVQQGDSLLEWIAKRGGLNDSGGDLKSMGLDSWHLRMPAPGKQDKKGRPARPTPIRGRKQILRDFDPRQGSMGGPTGAGDYGLDTTLRAAVGAGYFPELQGMADQAGVDQLDSQMLLDAIGAELAGNARYAEEAKTDPIRAAAEELQQLLAERGLDPAGMSDAELRAAINQLSTEAVGAGFDQTGKPITSVTGEEIAPKGTPAKDLRAKVREWFSAHLRGTSVRSEALGRDVTFASPKKMLSFTADREKLLAVAGLRDLIAKGELISSAPPYNQAHETSVRAYHQIGGTVSIAGKDRYVRVTIREDNNGNFFYDHVIPENAGRNPEAPGYKSGPGETASALDQIAKTPSVFNMEIESGRGPAATGPRGRIIFNPGQRPLIQLFQSRNLSTLLHEISHQWLEELRADAAHADAPDQLKADWQTVQDWFAAQGQPIGDDGVIPVDAHELFARGGERYLMEGKASSLALQGMFDRFRSWLLAVYKTVASLRSPITPEIREVFDRLLATDEEISAARERLALAPLFKDAAQAGMAGAEFAAYAAQVQAAREKASGDLLAKTMHAIRRREEARYAAQRREVAAEETERLMQSPILQSLEMMKAEPINKEWLQEEFGLDAVDLMPKRVPPLYKPGGGHPDMIAEMAGFDSGHAMLEILFGLEADHRQAREGGDKRTMRQRMIDTATDAEMARRWGDDPFNDGSIEREAMAAINSDRQGEVIAAEVRVLARSTGNSPTPYRMARQWARGRVRGGTVAQEASPAAVQRHTRAVQKAGRAAEEAFLKGDREAAFRAKQQQMIASALLAEAKEAMDEVQAAQTRMAKVAAAKTMKSVDQDYLERAQSLLEAVNLRPRSQRSIDRQAKWEAWAQDRRAEGHDVVVPDSFAATLEGQHWSRLSVEGLLGLDEAVGQVMHLGRLKQTLLDNQEEREFDAVVAEAIAAAGSIEGPPPAGLQEQGWWAARKANVLSADASLLKMETVFDWLDGGNPNGVFNRIVFRPIAAAQGRAQDMQKDYMGRIRDLFAAVPADQVSRWADKVQTPFFDKFSGKPYSPMRHKLIAMALNIGNEGNIQRLADGYGWNTGAIEAFLNDNLTAQEWQFVQGVWDTIETLWPLMAALERRVNGVEPEKVEARAFTTPHGEMRGGYYPAIYDSSLSSMAEDRSASPESALFEPLATKATTRAGATKARTQKVSEPILLDLGVIQRHLGEVIHDLTHREAVMQAWKFLSNRQVSGAIDDALGQQIRRQLRPWVKFVANSWAMERTGNEGLGRFFSALRTNATIVAMGMRITTSVMQLGGYADSAQVVGATAMAKAIAQSARHPVETARFVFERSAEMRHRMDTLDRDLRRELAKIDAKSSELKALNMLTDAVHKLLDAKRFYFHTIGWADRAVTVPTWIAAYNQALTQGMSEEDAAYSADKAVRGSQGAGGSKDLAAIQRDTGAWGKFFQVFVPFYSYFSAQYQRQRSLARDVRGKDSRKSRNLPMLLASAWWLYAASPLLNEFLRMVAGGNAGPDDDEWWLQWTMRKMLANALGPIPYVRDLFEPAWNKAIKGKAYSSGSTPIQRSAESFEQLASDLGQFWRGEPTQHATKDFLETAGYVTGLVPGQVASSIQFLVDVARGDQHPQSAYEVWRGLSTGKAERKR</sequence>
<feature type="domain" description="Large polyvalent protein-associated" evidence="3">
    <location>
        <begin position="867"/>
        <end position="976"/>
    </location>
</feature>
<gene>
    <name evidence="5" type="ORF">GGR38_002887</name>
</gene>
<accession>A0A7W6G728</accession>
<evidence type="ECO:0000259" key="4">
    <source>
        <dbReference type="Pfam" id="PF18834"/>
    </source>
</evidence>
<feature type="region of interest" description="Disordered" evidence="2">
    <location>
        <begin position="700"/>
        <end position="742"/>
    </location>
</feature>
<dbReference type="Pfam" id="PF18798">
    <property type="entry name" value="LPD3"/>
    <property type="match status" value="1"/>
</dbReference>
<reference evidence="5 6" key="1">
    <citation type="submission" date="2020-08" db="EMBL/GenBank/DDBJ databases">
        <title>Genomic Encyclopedia of Type Strains, Phase IV (KMG-IV): sequencing the most valuable type-strain genomes for metagenomic binning, comparative biology and taxonomic classification.</title>
        <authorList>
            <person name="Goeker M."/>
        </authorList>
    </citation>
    <scope>NUCLEOTIDE SEQUENCE [LARGE SCALE GENOMIC DNA]</scope>
    <source>
        <strain evidence="5 6">DSM 27057</strain>
    </source>
</reference>
<feature type="region of interest" description="Disordered" evidence="2">
    <location>
        <begin position="1"/>
        <end position="24"/>
    </location>
</feature>
<dbReference type="InterPro" id="IPR040824">
    <property type="entry name" value="LPD3"/>
</dbReference>